<evidence type="ECO:0000313" key="1">
    <source>
        <dbReference type="EMBL" id="KAK2077003.1"/>
    </source>
</evidence>
<comment type="caution">
    <text evidence="1">The sequence shown here is derived from an EMBL/GenBank/DDBJ whole genome shotgun (WGS) entry which is preliminary data.</text>
</comment>
<accession>A0AAD9IF08</accession>
<organism evidence="1 2">
    <name type="scientific">Prototheca wickerhamii</name>
    <dbReference type="NCBI Taxonomy" id="3111"/>
    <lineage>
        <taxon>Eukaryota</taxon>
        <taxon>Viridiplantae</taxon>
        <taxon>Chlorophyta</taxon>
        <taxon>core chlorophytes</taxon>
        <taxon>Trebouxiophyceae</taxon>
        <taxon>Chlorellales</taxon>
        <taxon>Chlorellaceae</taxon>
        <taxon>Prototheca</taxon>
    </lineage>
</organism>
<sequence length="140" mass="14612">MAEEQKTLSDRMHDMWEKVTEPSKPGVEVGADLQAQAAAYDYAAAVAHEETVSSLRGQGEALEGLAASAGSGLESAKAYAEDARDKIAESNAAAESSAHDAQMRAVDGMRDMGTRIADGLTSAEKAAEDALQTARTKLGL</sequence>
<protein>
    <submittedName>
        <fullName evidence="1">Uncharacterized protein</fullName>
    </submittedName>
</protein>
<name>A0AAD9IF08_PROWI</name>
<dbReference type="AlphaFoldDB" id="A0AAD9IF08"/>
<keyword evidence="2" id="KW-1185">Reference proteome</keyword>
<evidence type="ECO:0000313" key="2">
    <source>
        <dbReference type="Proteomes" id="UP001255856"/>
    </source>
</evidence>
<dbReference type="Proteomes" id="UP001255856">
    <property type="component" value="Unassembled WGS sequence"/>
</dbReference>
<reference evidence="1" key="1">
    <citation type="submission" date="2021-01" db="EMBL/GenBank/DDBJ databases">
        <authorList>
            <person name="Eckstrom K.M.E."/>
        </authorList>
    </citation>
    <scope>NUCLEOTIDE SEQUENCE</scope>
    <source>
        <strain evidence="1">UVCC 0001</strain>
    </source>
</reference>
<proteinExistence type="predicted"/>
<dbReference type="EMBL" id="JASFZW010000008">
    <property type="protein sequence ID" value="KAK2077003.1"/>
    <property type="molecule type" value="Genomic_DNA"/>
</dbReference>
<gene>
    <name evidence="1" type="ORF">QBZ16_005231</name>
</gene>